<dbReference type="RefSeq" id="WP_377123159.1">
    <property type="nucleotide sequence ID" value="NZ_JBHRSD010000014.1"/>
</dbReference>
<feature type="chain" id="PRO_5045691118" evidence="2">
    <location>
        <begin position="25"/>
        <end position="434"/>
    </location>
</feature>
<keyword evidence="2" id="KW-0732">Signal</keyword>
<protein>
    <submittedName>
        <fullName evidence="3">Tetratricopeptide repeat protein</fullName>
    </submittedName>
</protein>
<gene>
    <name evidence="3" type="ORF">ACFOEE_08450</name>
</gene>
<dbReference type="Pfam" id="PF13181">
    <property type="entry name" value="TPR_8"/>
    <property type="match status" value="2"/>
</dbReference>
<dbReference type="Proteomes" id="UP001595453">
    <property type="component" value="Unassembled WGS sequence"/>
</dbReference>
<dbReference type="SUPFAM" id="SSF48452">
    <property type="entry name" value="TPR-like"/>
    <property type="match status" value="2"/>
</dbReference>
<dbReference type="Gene3D" id="1.25.40.10">
    <property type="entry name" value="Tetratricopeptide repeat domain"/>
    <property type="match status" value="2"/>
</dbReference>
<dbReference type="SMART" id="SM00028">
    <property type="entry name" value="TPR"/>
    <property type="match status" value="3"/>
</dbReference>
<evidence type="ECO:0000313" key="3">
    <source>
        <dbReference type="EMBL" id="MFC3032546.1"/>
    </source>
</evidence>
<proteinExistence type="predicted"/>
<feature type="repeat" description="TPR" evidence="1">
    <location>
        <begin position="90"/>
        <end position="123"/>
    </location>
</feature>
<name>A0ABV7CJ37_9GAMM</name>
<dbReference type="PANTHER" id="PTHR12558:SF13">
    <property type="entry name" value="CELL DIVISION CYCLE PROTEIN 27 HOMOLOG"/>
    <property type="match status" value="1"/>
</dbReference>
<comment type="caution">
    <text evidence="3">The sequence shown here is derived from an EMBL/GenBank/DDBJ whole genome shotgun (WGS) entry which is preliminary data.</text>
</comment>
<dbReference type="PANTHER" id="PTHR12558">
    <property type="entry name" value="CELL DIVISION CYCLE 16,23,27"/>
    <property type="match status" value="1"/>
</dbReference>
<dbReference type="PROSITE" id="PS50005">
    <property type="entry name" value="TPR"/>
    <property type="match status" value="1"/>
</dbReference>
<reference evidence="4" key="1">
    <citation type="journal article" date="2019" name="Int. J. Syst. Evol. Microbiol.">
        <title>The Global Catalogue of Microorganisms (GCM) 10K type strain sequencing project: providing services to taxonomists for standard genome sequencing and annotation.</title>
        <authorList>
            <consortium name="The Broad Institute Genomics Platform"/>
            <consortium name="The Broad Institute Genome Sequencing Center for Infectious Disease"/>
            <person name="Wu L."/>
            <person name="Ma J."/>
        </authorList>
    </citation>
    <scope>NUCLEOTIDE SEQUENCE [LARGE SCALE GENOMIC DNA]</scope>
    <source>
        <strain evidence="4">KCTC 42730</strain>
    </source>
</reference>
<organism evidence="3 4">
    <name type="scientific">Pseudoalteromonas fenneropenaei</name>
    <dbReference type="NCBI Taxonomy" id="1737459"/>
    <lineage>
        <taxon>Bacteria</taxon>
        <taxon>Pseudomonadati</taxon>
        <taxon>Pseudomonadota</taxon>
        <taxon>Gammaproteobacteria</taxon>
        <taxon>Alteromonadales</taxon>
        <taxon>Pseudoalteromonadaceae</taxon>
        <taxon>Pseudoalteromonas</taxon>
    </lineage>
</organism>
<keyword evidence="1" id="KW-0802">TPR repeat</keyword>
<evidence type="ECO:0000256" key="2">
    <source>
        <dbReference type="SAM" id="SignalP"/>
    </source>
</evidence>
<sequence length="434" mass="48590">MNKVIKVSIYAAAFASMLALPSLVSILPGVEFGKAHAETKTKRVPALREKVYSQLARAQKLADDGDIVGGLAALDTVKGRMNSMNAYEVAMMYNFYGFIYYNQNQLDKAIASFEQVIAQDAIPESLALTTTFSLAQLAMANEQYNKVIDYLKQWDAINTQPKSDNYFVLKSQAYYQMKDYKNALENINVAIGLTEAKNEVPNENWLVLQRALYYSMNQPKDVVKVLEKMVKLYNKPMYWVQLGGMYGEIGEEKKQLAILESAYQQGFIQSKSDYQQLSQAYLMSGVPYKAAALYAKGLQANVVENNAKNNAFVAEAFAQAKEYGKATNYFIAAAKASEHGKYDQRLAEIYITLEKFEEAADAVRAALNKGGLDSEANAYVALGMAQFSLQNFDASILAFEQAEKHVRSQKLAQQWIKYVKNEKLHSETLKTALL</sequence>
<evidence type="ECO:0000256" key="1">
    <source>
        <dbReference type="PROSITE-ProRule" id="PRU00339"/>
    </source>
</evidence>
<accession>A0ABV7CJ37</accession>
<feature type="signal peptide" evidence="2">
    <location>
        <begin position="1"/>
        <end position="24"/>
    </location>
</feature>
<evidence type="ECO:0000313" key="4">
    <source>
        <dbReference type="Proteomes" id="UP001595453"/>
    </source>
</evidence>
<keyword evidence="4" id="KW-1185">Reference proteome</keyword>
<dbReference type="InterPro" id="IPR011990">
    <property type="entry name" value="TPR-like_helical_dom_sf"/>
</dbReference>
<dbReference type="EMBL" id="JBHRSD010000014">
    <property type="protein sequence ID" value="MFC3032546.1"/>
    <property type="molecule type" value="Genomic_DNA"/>
</dbReference>
<dbReference type="InterPro" id="IPR019734">
    <property type="entry name" value="TPR_rpt"/>
</dbReference>